<dbReference type="InterPro" id="IPR039301">
    <property type="entry name" value="Sip5/DA2"/>
</dbReference>
<dbReference type="PANTHER" id="PTHR31315:SF1">
    <property type="entry name" value="PROTEIN SIP5"/>
    <property type="match status" value="1"/>
</dbReference>
<feature type="compositionally biased region" description="Polar residues" evidence="2">
    <location>
        <begin position="532"/>
        <end position="546"/>
    </location>
</feature>
<comment type="caution">
    <text evidence="3">The sequence shown here is derived from an EMBL/GenBank/DDBJ whole genome shotgun (WGS) entry which is preliminary data.</text>
</comment>
<evidence type="ECO:0000256" key="1">
    <source>
        <dbReference type="ARBA" id="ARBA00010402"/>
    </source>
</evidence>
<feature type="compositionally biased region" description="Basic and acidic residues" evidence="2">
    <location>
        <begin position="67"/>
        <end position="97"/>
    </location>
</feature>
<accession>A0A4Q4TSW5</accession>
<feature type="compositionally biased region" description="Basic and acidic residues" evidence="2">
    <location>
        <begin position="36"/>
        <end position="45"/>
    </location>
</feature>
<feature type="compositionally biased region" description="Basic and acidic residues" evidence="2">
    <location>
        <begin position="1"/>
        <end position="11"/>
    </location>
</feature>
<organism evidence="3 4">
    <name type="scientific">Monosporascus ibericus</name>
    <dbReference type="NCBI Taxonomy" id="155417"/>
    <lineage>
        <taxon>Eukaryota</taxon>
        <taxon>Fungi</taxon>
        <taxon>Dikarya</taxon>
        <taxon>Ascomycota</taxon>
        <taxon>Pezizomycotina</taxon>
        <taxon>Sordariomycetes</taxon>
        <taxon>Xylariomycetidae</taxon>
        <taxon>Xylariales</taxon>
        <taxon>Xylariales incertae sedis</taxon>
        <taxon>Monosporascus</taxon>
    </lineage>
</organism>
<feature type="compositionally biased region" description="Low complexity" evidence="2">
    <location>
        <begin position="239"/>
        <end position="256"/>
    </location>
</feature>
<feature type="compositionally biased region" description="Low complexity" evidence="2">
    <location>
        <begin position="475"/>
        <end position="485"/>
    </location>
</feature>
<feature type="compositionally biased region" description="Basic and acidic residues" evidence="2">
    <location>
        <begin position="409"/>
        <end position="428"/>
    </location>
</feature>
<keyword evidence="4" id="KW-1185">Reference proteome</keyword>
<feature type="region of interest" description="Disordered" evidence="2">
    <location>
        <begin position="239"/>
        <end position="279"/>
    </location>
</feature>
<evidence type="ECO:0000256" key="2">
    <source>
        <dbReference type="SAM" id="MobiDB-lite"/>
    </source>
</evidence>
<reference evidence="3 4" key="1">
    <citation type="submission" date="2018-06" db="EMBL/GenBank/DDBJ databases">
        <title>Complete Genomes of Monosporascus.</title>
        <authorList>
            <person name="Robinson A.J."/>
            <person name="Natvig D.O."/>
        </authorList>
    </citation>
    <scope>NUCLEOTIDE SEQUENCE [LARGE SCALE GENOMIC DNA]</scope>
    <source>
        <strain evidence="3 4">CBS 110550</strain>
    </source>
</reference>
<dbReference type="GO" id="GO:0005737">
    <property type="term" value="C:cytoplasm"/>
    <property type="evidence" value="ECO:0007669"/>
    <property type="project" value="TreeGrafter"/>
</dbReference>
<evidence type="ECO:0008006" key="5">
    <source>
        <dbReference type="Google" id="ProtNLM"/>
    </source>
</evidence>
<feature type="compositionally biased region" description="Low complexity" evidence="2">
    <location>
        <begin position="547"/>
        <end position="556"/>
    </location>
</feature>
<feature type="region of interest" description="Disordered" evidence="2">
    <location>
        <begin position="409"/>
        <end position="451"/>
    </location>
</feature>
<protein>
    <recommendedName>
        <fullName evidence="5">Protein SIP5</fullName>
    </recommendedName>
</protein>
<proteinExistence type="inferred from homology"/>
<feature type="compositionally biased region" description="Gly residues" evidence="2">
    <location>
        <begin position="17"/>
        <end position="32"/>
    </location>
</feature>
<comment type="similarity">
    <text evidence="1">Belongs to the SIP5 family.</text>
</comment>
<evidence type="ECO:0000313" key="3">
    <source>
        <dbReference type="EMBL" id="RYP09872.1"/>
    </source>
</evidence>
<feature type="compositionally biased region" description="Basic and acidic residues" evidence="2">
    <location>
        <begin position="502"/>
        <end position="517"/>
    </location>
</feature>
<dbReference type="PANTHER" id="PTHR31315">
    <property type="entry name" value="PROTEIN SIP5"/>
    <property type="match status" value="1"/>
</dbReference>
<feature type="compositionally biased region" description="Basic and acidic residues" evidence="2">
    <location>
        <begin position="634"/>
        <end position="644"/>
    </location>
</feature>
<sequence length="711" mass="75501">MGNTHGKEARTSSRLGPGSGLDAGGSSGGAGYQGDLPDRSRRASRADIAVLGLSVGGDSGSRQQDVPFEHRETKQEREARKLERERVARAQERERSMREEHVDGGYLVTMGIYTASEDFSKPIVRQLQIERKIAPFWRGLDDFNENWAEHQIIAAARGLEIPRADEVPENLLTQLRNAESLEAGTESAASTDEQTGELIMEPAKCPYCTQTEFGVTYEPPPFRRGLTYAFNAPGLGSMSTAMSSSSSLNSNLSPLSSTPPPHANRRRTQSLAANAPGVITTDRIRPEWTTKLAAARAQQRRRAAAADALHHAAFMMGNTESRTIFGRPSRFSRRSTRDTRGSEMPGTGTNSRSHYDGNGEPPEGAEPGPRGSSGRPVVGRERFDVASLESMMMAEAIRLSLADEEERCKKAEKEARKEAKKREKEERKAAKKNKGDVYGGQGGSGASASSLSLGLVGRRRGNSAASNLRMEAGVATTSTSASQSSWPSGRATAVAAGPESPHVPDDGDKGKAVERTDASSNTPGASPAAIPSPTTNSRVSSHLRQMSNASSISSSATGNDAYQHLGEAAEEPLSTPPSLSGHATEDENASSSEPMCNYGSLAEMVGGPIDGEATSPEGDDRRKASGTGESKGVYAEHVEGDTTRPAEASEVETKKSPPPSHNMSSVTGTHEKTGGLPTPQLIVTPDTPDPDGSKQLGHVVGSPEQPHQVTQ</sequence>
<dbReference type="AlphaFoldDB" id="A0A4Q4TSW5"/>
<gene>
    <name evidence="3" type="ORF">DL764_001006</name>
</gene>
<dbReference type="OrthoDB" id="21471at2759"/>
<dbReference type="Proteomes" id="UP000293360">
    <property type="component" value="Unassembled WGS sequence"/>
</dbReference>
<name>A0A4Q4TSW5_9PEZI</name>
<feature type="region of interest" description="Disordered" evidence="2">
    <location>
        <begin position="1"/>
        <end position="97"/>
    </location>
</feature>
<feature type="compositionally biased region" description="Low complexity" evidence="2">
    <location>
        <begin position="359"/>
        <end position="377"/>
    </location>
</feature>
<evidence type="ECO:0000313" key="4">
    <source>
        <dbReference type="Proteomes" id="UP000293360"/>
    </source>
</evidence>
<feature type="region of interest" description="Disordered" evidence="2">
    <location>
        <begin position="320"/>
        <end position="377"/>
    </location>
</feature>
<dbReference type="STRING" id="155417.A0A4Q4TSW5"/>
<dbReference type="EMBL" id="QJNU01000028">
    <property type="protein sequence ID" value="RYP09872.1"/>
    <property type="molecule type" value="Genomic_DNA"/>
</dbReference>
<feature type="region of interest" description="Disordered" evidence="2">
    <location>
        <begin position="464"/>
        <end position="711"/>
    </location>
</feature>